<keyword evidence="1" id="KW-0812">Transmembrane</keyword>
<gene>
    <name evidence="2" type="ORF">GCM10025780_32710</name>
</gene>
<organism evidence="2 3">
    <name type="scientific">Frondihabitans cladoniiphilus</name>
    <dbReference type="NCBI Taxonomy" id="715785"/>
    <lineage>
        <taxon>Bacteria</taxon>
        <taxon>Bacillati</taxon>
        <taxon>Actinomycetota</taxon>
        <taxon>Actinomycetes</taxon>
        <taxon>Micrococcales</taxon>
        <taxon>Microbacteriaceae</taxon>
        <taxon>Frondihabitans</taxon>
    </lineage>
</organism>
<protein>
    <recommendedName>
        <fullName evidence="4">Ribosomally synthesized peptide with SipW-like signal peptide</fullName>
    </recommendedName>
</protein>
<keyword evidence="1" id="KW-0472">Membrane</keyword>
<comment type="caution">
    <text evidence="2">The sequence shown here is derived from an EMBL/GenBank/DDBJ whole genome shotgun (WGS) entry which is preliminary data.</text>
</comment>
<evidence type="ECO:0000313" key="2">
    <source>
        <dbReference type="EMBL" id="GAA4684257.1"/>
    </source>
</evidence>
<sequence length="175" mass="16787">MKHSRRRARRAPSALRRGALGAAVAAVVAIGAGALLVGPAAFGFWTQTGAGSGAATSAVTSAVTLSPGAGGGDLLPGGSGTVTTVAANTATTRAHVVALVVDTSHGTNGFAVDAAHSGCDTSVLAFPNQTHGGSGWDVGASSSVTITIPASVTMTTAAAAACQGASITVYLKASQ</sequence>
<reference evidence="3" key="1">
    <citation type="journal article" date="2019" name="Int. J. Syst. Evol. Microbiol.">
        <title>The Global Catalogue of Microorganisms (GCM) 10K type strain sequencing project: providing services to taxonomists for standard genome sequencing and annotation.</title>
        <authorList>
            <consortium name="The Broad Institute Genomics Platform"/>
            <consortium name="The Broad Institute Genome Sequencing Center for Infectious Disease"/>
            <person name="Wu L."/>
            <person name="Ma J."/>
        </authorList>
    </citation>
    <scope>NUCLEOTIDE SEQUENCE [LARGE SCALE GENOMIC DNA]</scope>
    <source>
        <strain evidence="3">JCM 18956</strain>
    </source>
</reference>
<evidence type="ECO:0000313" key="3">
    <source>
        <dbReference type="Proteomes" id="UP001501295"/>
    </source>
</evidence>
<dbReference type="EMBL" id="BAABLM010000010">
    <property type="protein sequence ID" value="GAA4684257.1"/>
    <property type="molecule type" value="Genomic_DNA"/>
</dbReference>
<name>A0ABP8W8Z8_9MICO</name>
<keyword evidence="1" id="KW-1133">Transmembrane helix</keyword>
<keyword evidence="3" id="KW-1185">Reference proteome</keyword>
<dbReference type="InterPro" id="IPR006311">
    <property type="entry name" value="TAT_signal"/>
</dbReference>
<feature type="transmembrane region" description="Helical" evidence="1">
    <location>
        <begin position="20"/>
        <end position="45"/>
    </location>
</feature>
<dbReference type="Proteomes" id="UP001501295">
    <property type="component" value="Unassembled WGS sequence"/>
</dbReference>
<evidence type="ECO:0000256" key="1">
    <source>
        <dbReference type="SAM" id="Phobius"/>
    </source>
</evidence>
<dbReference type="RefSeq" id="WP_345377004.1">
    <property type="nucleotide sequence ID" value="NZ_BAABLM010000010.1"/>
</dbReference>
<proteinExistence type="predicted"/>
<evidence type="ECO:0008006" key="4">
    <source>
        <dbReference type="Google" id="ProtNLM"/>
    </source>
</evidence>
<accession>A0ABP8W8Z8</accession>
<dbReference type="PROSITE" id="PS51318">
    <property type="entry name" value="TAT"/>
    <property type="match status" value="1"/>
</dbReference>